<organism evidence="9 10">
    <name type="scientific">Cohnella pontilimi</name>
    <dbReference type="NCBI Taxonomy" id="2564100"/>
    <lineage>
        <taxon>Bacteria</taxon>
        <taxon>Bacillati</taxon>
        <taxon>Bacillota</taxon>
        <taxon>Bacilli</taxon>
        <taxon>Bacillales</taxon>
        <taxon>Paenibacillaceae</taxon>
        <taxon>Cohnella</taxon>
    </lineage>
</organism>
<dbReference type="NCBIfam" id="TIGR00912">
    <property type="entry name" value="2A0309"/>
    <property type="match status" value="1"/>
</dbReference>
<evidence type="ECO:0000256" key="1">
    <source>
        <dbReference type="ARBA" id="ARBA00004141"/>
    </source>
</evidence>
<dbReference type="GO" id="GO:0016020">
    <property type="term" value="C:membrane"/>
    <property type="evidence" value="ECO:0007669"/>
    <property type="project" value="UniProtKB-SubCell"/>
</dbReference>
<gene>
    <name evidence="9" type="ORF">E5161_12715</name>
</gene>
<feature type="transmembrane region" description="Helical" evidence="8">
    <location>
        <begin position="268"/>
        <end position="293"/>
    </location>
</feature>
<evidence type="ECO:0000256" key="7">
    <source>
        <dbReference type="ARBA" id="ARBA00023136"/>
    </source>
</evidence>
<dbReference type="RefSeq" id="WP_136778207.1">
    <property type="nucleotide sequence ID" value="NZ_SUPK01000006.1"/>
</dbReference>
<feature type="transmembrane region" description="Helical" evidence="8">
    <location>
        <begin position="121"/>
        <end position="141"/>
    </location>
</feature>
<dbReference type="PANTHER" id="PTHR34975">
    <property type="entry name" value="SPORE GERMINATION PROTEIN A2"/>
    <property type="match status" value="1"/>
</dbReference>
<keyword evidence="6 8" id="KW-1133">Transmembrane helix</keyword>
<keyword evidence="3" id="KW-0813">Transport</keyword>
<feature type="transmembrane region" description="Helical" evidence="8">
    <location>
        <begin position="81"/>
        <end position="101"/>
    </location>
</feature>
<sequence>MLEEEKIGSRQLAVLVVMFTVGTSMLLVPGELAAEAKQDAWIASILGVGLGLLSVLLFWKLGDRFPDRTAAEYSELLLGKWLGKAMSVLFFSFCFMLSAVLLRDVGEFVSTQVLTETPIEFVHLLFLLIVVLGVRLGLAPIGRAAEIFFPWMVLLFLVVVGFLWPYAKIENLKPLMEDGFKPVLLGGVQMFTLQEYVIFLMILPFVDNIHKRGSAMLKGALVGGALVVIVTLDCILVLGPNVTTLYVYPAYVLAQKIDIGEFLSRIQIVVAGMWFLTIYFKTAVSFYASVVSLGQTLRLREHRTLVLPLAAVMLAIANIAYPNMTYYVDFYRNVWIPYGLVFMVVPPVILLTVSYVTGKKSPSCS</sequence>
<dbReference type="OrthoDB" id="2078716at2"/>
<proteinExistence type="inferred from homology"/>
<evidence type="ECO:0000256" key="6">
    <source>
        <dbReference type="ARBA" id="ARBA00022989"/>
    </source>
</evidence>
<evidence type="ECO:0000256" key="5">
    <source>
        <dbReference type="ARBA" id="ARBA00022692"/>
    </source>
</evidence>
<dbReference type="InterPro" id="IPR004761">
    <property type="entry name" value="Spore_GerAB"/>
</dbReference>
<feature type="transmembrane region" description="Helical" evidence="8">
    <location>
        <begin position="335"/>
        <end position="356"/>
    </location>
</feature>
<evidence type="ECO:0000256" key="2">
    <source>
        <dbReference type="ARBA" id="ARBA00007998"/>
    </source>
</evidence>
<evidence type="ECO:0000313" key="9">
    <source>
        <dbReference type="EMBL" id="TJY41288.1"/>
    </source>
</evidence>
<dbReference type="Gene3D" id="1.20.1740.10">
    <property type="entry name" value="Amino acid/polyamine transporter I"/>
    <property type="match status" value="1"/>
</dbReference>
<keyword evidence="10" id="KW-1185">Reference proteome</keyword>
<keyword evidence="7 8" id="KW-0472">Membrane</keyword>
<dbReference type="EMBL" id="SUPK01000006">
    <property type="protein sequence ID" value="TJY41288.1"/>
    <property type="molecule type" value="Genomic_DNA"/>
</dbReference>
<comment type="caution">
    <text evidence="9">The sequence shown here is derived from an EMBL/GenBank/DDBJ whole genome shotgun (WGS) entry which is preliminary data.</text>
</comment>
<comment type="similarity">
    <text evidence="2">Belongs to the amino acid-polyamine-organocation (APC) superfamily. Spore germination protein (SGP) (TC 2.A.3.9) family.</text>
</comment>
<dbReference type="Pfam" id="PF03845">
    <property type="entry name" value="Spore_permease"/>
    <property type="match status" value="1"/>
</dbReference>
<feature type="transmembrane region" description="Helical" evidence="8">
    <location>
        <begin position="187"/>
        <end position="207"/>
    </location>
</feature>
<feature type="transmembrane region" description="Helical" evidence="8">
    <location>
        <begin position="148"/>
        <end position="167"/>
    </location>
</feature>
<reference evidence="9 10" key="1">
    <citation type="submission" date="2019-04" db="EMBL/GenBank/DDBJ databases">
        <title>Cohnella sp. nov., isolated from soil.</title>
        <authorList>
            <person name="Kim W."/>
        </authorList>
    </citation>
    <scope>NUCLEOTIDE SEQUENCE [LARGE SCALE GENOMIC DNA]</scope>
    <source>
        <strain evidence="9 10">CAU 1483</strain>
    </source>
</reference>
<keyword evidence="4" id="KW-0309">Germination</keyword>
<dbReference type="PANTHER" id="PTHR34975:SF2">
    <property type="entry name" value="SPORE GERMINATION PROTEIN A2"/>
    <property type="match status" value="1"/>
</dbReference>
<evidence type="ECO:0000313" key="10">
    <source>
        <dbReference type="Proteomes" id="UP000309673"/>
    </source>
</evidence>
<evidence type="ECO:0000256" key="3">
    <source>
        <dbReference type="ARBA" id="ARBA00022448"/>
    </source>
</evidence>
<dbReference type="GO" id="GO:0009847">
    <property type="term" value="P:spore germination"/>
    <property type="evidence" value="ECO:0007669"/>
    <property type="project" value="InterPro"/>
</dbReference>
<keyword evidence="5 8" id="KW-0812">Transmembrane</keyword>
<protein>
    <submittedName>
        <fullName evidence="9">Spore gernimation protein</fullName>
    </submittedName>
</protein>
<feature type="transmembrane region" description="Helical" evidence="8">
    <location>
        <begin position="40"/>
        <end position="61"/>
    </location>
</feature>
<feature type="transmembrane region" description="Helical" evidence="8">
    <location>
        <begin position="12"/>
        <end position="28"/>
    </location>
</feature>
<accession>A0A4U0F9U4</accession>
<comment type="subcellular location">
    <subcellularLocation>
        <location evidence="1">Membrane</location>
        <topology evidence="1">Multi-pass membrane protein</topology>
    </subcellularLocation>
</comment>
<feature type="transmembrane region" description="Helical" evidence="8">
    <location>
        <begin position="305"/>
        <end position="323"/>
    </location>
</feature>
<feature type="transmembrane region" description="Helical" evidence="8">
    <location>
        <begin position="219"/>
        <end position="248"/>
    </location>
</feature>
<name>A0A4U0F9U4_9BACL</name>
<evidence type="ECO:0000256" key="4">
    <source>
        <dbReference type="ARBA" id="ARBA00022544"/>
    </source>
</evidence>
<dbReference type="AlphaFoldDB" id="A0A4U0F9U4"/>
<evidence type="ECO:0000256" key="8">
    <source>
        <dbReference type="SAM" id="Phobius"/>
    </source>
</evidence>
<dbReference type="Proteomes" id="UP000309673">
    <property type="component" value="Unassembled WGS sequence"/>
</dbReference>